<reference evidence="1 2" key="1">
    <citation type="journal article" date="2010" name="ChemBioChem">
        <title>Cloning and characterization of the biosynthetic gene cluster of 16-membered macrolide antibiotic FD-891: involvement of a dual functional cytochrome P450 monooxygenase catalyzing epoxidation and hydroxylation.</title>
        <authorList>
            <person name="Kudo F."/>
            <person name="Motegi A."/>
            <person name="Mizoue K."/>
            <person name="Eguchi T."/>
        </authorList>
    </citation>
    <scope>NUCLEOTIDE SEQUENCE [LARGE SCALE GENOMIC DNA]</scope>
    <source>
        <strain evidence="1 2">A-8890</strain>
    </source>
</reference>
<proteinExistence type="predicted"/>
<organism evidence="1 2">
    <name type="scientific">Streptomyces graminofaciens</name>
    <dbReference type="NCBI Taxonomy" id="68212"/>
    <lineage>
        <taxon>Bacteria</taxon>
        <taxon>Bacillati</taxon>
        <taxon>Actinomycetota</taxon>
        <taxon>Actinomycetes</taxon>
        <taxon>Kitasatosporales</taxon>
        <taxon>Streptomycetaceae</taxon>
        <taxon>Streptomyces</taxon>
    </lineage>
</organism>
<dbReference type="RefSeq" id="WP_286250019.1">
    <property type="nucleotide sequence ID" value="NZ_AP018448.1"/>
</dbReference>
<dbReference type="Proteomes" id="UP001321542">
    <property type="component" value="Chromosome"/>
</dbReference>
<gene>
    <name evidence="1" type="ORF">SGFS_026230</name>
</gene>
<keyword evidence="2" id="KW-1185">Reference proteome</keyword>
<evidence type="ECO:0000313" key="1">
    <source>
        <dbReference type="EMBL" id="BBC31329.1"/>
    </source>
</evidence>
<name>A0ABN5VE40_9ACTN</name>
<sequence length="227" mass="25438">MVSDETSPSARSHEQRRKHFDVAQAWTNTVAGLVALALSAYNFIQLERDPEVDVALPHIVRVSQGRDVWLYLQPTVSTRLETQQVEVVTEARLEAHRADGDGTSPAFIWDEAGAFSYDPEAKSLTYQRVADPSPLVVNRDKPQQPVMVFNAVGWNFTPGRYEATLTLHRTSGRNPLKSRFCLMVSDEALALFKKTGENTFQSFRDDLPEKVANTTRSSKDCHVLAAF</sequence>
<reference evidence="1 2" key="2">
    <citation type="journal article" date="2023" name="ChemBioChem">
        <title>Acyltransferase Domain Exchange between Two Independent Type I Polyketide Synthases in the Same Producer Strain of Macrolide Antibiotics.</title>
        <authorList>
            <person name="Kudo F."/>
            <person name="Kishikawa K."/>
            <person name="Tsuboi K."/>
            <person name="Kido T."/>
            <person name="Usui T."/>
            <person name="Hashimoto J."/>
            <person name="Shin-Ya K."/>
            <person name="Miyanaga A."/>
            <person name="Eguchi T."/>
        </authorList>
    </citation>
    <scope>NUCLEOTIDE SEQUENCE [LARGE SCALE GENOMIC DNA]</scope>
    <source>
        <strain evidence="1 2">A-8890</strain>
    </source>
</reference>
<evidence type="ECO:0000313" key="2">
    <source>
        <dbReference type="Proteomes" id="UP001321542"/>
    </source>
</evidence>
<accession>A0ABN5VE40</accession>
<dbReference type="EMBL" id="AP018448">
    <property type="protein sequence ID" value="BBC31329.1"/>
    <property type="molecule type" value="Genomic_DNA"/>
</dbReference>
<protein>
    <submittedName>
        <fullName evidence="1">Uncharacterized protein</fullName>
    </submittedName>
</protein>